<reference evidence="2 3" key="1">
    <citation type="journal article" date="2019" name="Int. J. Syst. Evol. Microbiol.">
        <title>The Global Catalogue of Microorganisms (GCM) 10K type strain sequencing project: providing services to taxonomists for standard genome sequencing and annotation.</title>
        <authorList>
            <consortium name="The Broad Institute Genomics Platform"/>
            <consortium name="The Broad Institute Genome Sequencing Center for Infectious Disease"/>
            <person name="Wu L."/>
            <person name="Ma J."/>
        </authorList>
    </citation>
    <scope>NUCLEOTIDE SEQUENCE [LARGE SCALE GENOMIC DNA]</scope>
    <source>
        <strain evidence="2 3">JCM 13850</strain>
    </source>
</reference>
<name>A0ABN3A1Q9_9ACTN</name>
<dbReference type="EMBL" id="BAAAMR010000058">
    <property type="protein sequence ID" value="GAA2152037.1"/>
    <property type="molecule type" value="Genomic_DNA"/>
</dbReference>
<evidence type="ECO:0000313" key="2">
    <source>
        <dbReference type="EMBL" id="GAA2152037.1"/>
    </source>
</evidence>
<sequence length="50" mass="5041">MDAPSTLGRTSDSASAPWVGGEGFRSVEGGVSGVRANGECRDDAERKGGT</sequence>
<evidence type="ECO:0000256" key="1">
    <source>
        <dbReference type="SAM" id="MobiDB-lite"/>
    </source>
</evidence>
<feature type="compositionally biased region" description="Basic and acidic residues" evidence="1">
    <location>
        <begin position="38"/>
        <end position="50"/>
    </location>
</feature>
<comment type="caution">
    <text evidence="2">The sequence shown here is derived from an EMBL/GenBank/DDBJ whole genome shotgun (WGS) entry which is preliminary data.</text>
</comment>
<evidence type="ECO:0008006" key="4">
    <source>
        <dbReference type="Google" id="ProtNLM"/>
    </source>
</evidence>
<feature type="region of interest" description="Disordered" evidence="1">
    <location>
        <begin position="1"/>
        <end position="50"/>
    </location>
</feature>
<evidence type="ECO:0000313" key="3">
    <source>
        <dbReference type="Proteomes" id="UP001501020"/>
    </source>
</evidence>
<keyword evidence="3" id="KW-1185">Reference proteome</keyword>
<proteinExistence type="predicted"/>
<protein>
    <recommendedName>
        <fullName evidence="4">AraC family transcriptional regulator</fullName>
    </recommendedName>
</protein>
<organism evidence="2 3">
    <name type="scientific">Actinomadura napierensis</name>
    <dbReference type="NCBI Taxonomy" id="267854"/>
    <lineage>
        <taxon>Bacteria</taxon>
        <taxon>Bacillati</taxon>
        <taxon>Actinomycetota</taxon>
        <taxon>Actinomycetes</taxon>
        <taxon>Streptosporangiales</taxon>
        <taxon>Thermomonosporaceae</taxon>
        <taxon>Actinomadura</taxon>
    </lineage>
</organism>
<gene>
    <name evidence="2" type="ORF">GCM10009727_57490</name>
</gene>
<dbReference type="Proteomes" id="UP001501020">
    <property type="component" value="Unassembled WGS sequence"/>
</dbReference>
<accession>A0ABN3A1Q9</accession>